<dbReference type="GO" id="GO:0000287">
    <property type="term" value="F:magnesium ion binding"/>
    <property type="evidence" value="ECO:0007669"/>
    <property type="project" value="TreeGrafter"/>
</dbReference>
<accession>A0A7Z2VF78</accession>
<dbReference type="Gene3D" id="3.20.20.120">
    <property type="entry name" value="Enolase-like C-terminal domain"/>
    <property type="match status" value="1"/>
</dbReference>
<dbReference type="GO" id="GO:0009063">
    <property type="term" value="P:amino acid catabolic process"/>
    <property type="evidence" value="ECO:0007669"/>
    <property type="project" value="InterPro"/>
</dbReference>
<dbReference type="PANTHER" id="PTHR13794:SF58">
    <property type="entry name" value="MITOCHONDRIAL ENOLASE SUPERFAMILY MEMBER 1"/>
    <property type="match status" value="1"/>
</dbReference>
<evidence type="ECO:0000259" key="4">
    <source>
        <dbReference type="SMART" id="SM00922"/>
    </source>
</evidence>
<name>A0A7Z2VF78_9BACL</name>
<dbReference type="SUPFAM" id="SSF54826">
    <property type="entry name" value="Enolase N-terminal domain-like"/>
    <property type="match status" value="1"/>
</dbReference>
<sequence length="374" mass="41782">MKIAKIEAYGIRCPEPNDNGNLRHAALVRVETDCGLVGWGEGIAMWPEAVRAVTVLIEHGFAPMLIGQDPTETEAIWNQMKRHVWWYGEGGIASFAISAIDIALWDIKGKALGVPLYKLFGGKVQDKLPSCASIHVKHATHEENAAEIYGYMEEGYQSVKVGFGKKGQARLGREARYDQDFARTVRERIGDDKGFIIDIGNNVKWDVAHAIRMTKAFEQYGIHWIEEPFHPSDIEAHRQLREATSTLIGTGEREWTVDGYHKLLKSGIVDVVGVDPARVEGITAFRQIINLTGAEKRKFNAHAWSTAITSAASIHLSISSPHCLLMEYKPLPNPMQDELVYEPIKHKDGYAVAPEAPGLGIEVNEDKVREYRFI</sequence>
<dbReference type="PROSITE" id="PS00908">
    <property type="entry name" value="MR_MLE_1"/>
    <property type="match status" value="1"/>
</dbReference>
<dbReference type="SUPFAM" id="SSF51604">
    <property type="entry name" value="Enolase C-terminal domain-like"/>
    <property type="match status" value="1"/>
</dbReference>
<dbReference type="GO" id="GO:0016836">
    <property type="term" value="F:hydro-lyase activity"/>
    <property type="evidence" value="ECO:0007669"/>
    <property type="project" value="TreeGrafter"/>
</dbReference>
<evidence type="ECO:0000256" key="3">
    <source>
        <dbReference type="ARBA" id="ARBA00022842"/>
    </source>
</evidence>
<dbReference type="Proteomes" id="UP000502248">
    <property type="component" value="Chromosome"/>
</dbReference>
<feature type="domain" description="Mandelate racemase/muconate lactonizing enzyme C-terminal" evidence="4">
    <location>
        <begin position="142"/>
        <end position="247"/>
    </location>
</feature>
<dbReference type="InterPro" id="IPR018110">
    <property type="entry name" value="Mandel_Rmase/mucon_lact_enz_CS"/>
</dbReference>
<evidence type="ECO:0000256" key="1">
    <source>
        <dbReference type="ARBA" id="ARBA00001946"/>
    </source>
</evidence>
<reference evidence="5 6" key="1">
    <citation type="submission" date="2020-04" db="EMBL/GenBank/DDBJ databases">
        <title>Genome sequencing of novel species.</title>
        <authorList>
            <person name="Heo J."/>
            <person name="Kim S.-J."/>
            <person name="Kim J.-S."/>
            <person name="Hong S.-B."/>
            <person name="Kwon S.-W."/>
        </authorList>
    </citation>
    <scope>NUCLEOTIDE SEQUENCE [LARGE SCALE GENOMIC DNA]</scope>
    <source>
        <strain evidence="5 6">MFER-1</strain>
    </source>
</reference>
<keyword evidence="3" id="KW-0460">Magnesium</keyword>
<dbReference type="CDD" id="cd03316">
    <property type="entry name" value="MR_like"/>
    <property type="match status" value="1"/>
</dbReference>
<dbReference type="RefSeq" id="WP_169278411.1">
    <property type="nucleotide sequence ID" value="NZ_CP051680.1"/>
</dbReference>
<protein>
    <submittedName>
        <fullName evidence="5">Mandelate racemase/muconate lactonizing enzyme family protein</fullName>
    </submittedName>
</protein>
<dbReference type="Pfam" id="PF13378">
    <property type="entry name" value="MR_MLE_C"/>
    <property type="match status" value="1"/>
</dbReference>
<dbReference type="InterPro" id="IPR013341">
    <property type="entry name" value="Mandelate_racemase_N_dom"/>
</dbReference>
<dbReference type="SFLD" id="SFLDS00001">
    <property type="entry name" value="Enolase"/>
    <property type="match status" value="1"/>
</dbReference>
<dbReference type="InterPro" id="IPR036849">
    <property type="entry name" value="Enolase-like_C_sf"/>
</dbReference>
<dbReference type="PANTHER" id="PTHR13794">
    <property type="entry name" value="ENOLASE SUPERFAMILY, MANDELATE RACEMASE"/>
    <property type="match status" value="1"/>
</dbReference>
<dbReference type="InterPro" id="IPR029017">
    <property type="entry name" value="Enolase-like_N"/>
</dbReference>
<dbReference type="GO" id="GO:0016052">
    <property type="term" value="P:carbohydrate catabolic process"/>
    <property type="evidence" value="ECO:0007669"/>
    <property type="project" value="TreeGrafter"/>
</dbReference>
<keyword evidence="6" id="KW-1185">Reference proteome</keyword>
<evidence type="ECO:0000313" key="6">
    <source>
        <dbReference type="Proteomes" id="UP000502248"/>
    </source>
</evidence>
<keyword evidence="2" id="KW-0479">Metal-binding</keyword>
<organism evidence="5 6">
    <name type="scientific">Cohnella herbarum</name>
    <dbReference type="NCBI Taxonomy" id="2728023"/>
    <lineage>
        <taxon>Bacteria</taxon>
        <taxon>Bacillati</taxon>
        <taxon>Bacillota</taxon>
        <taxon>Bacilli</taxon>
        <taxon>Bacillales</taxon>
        <taxon>Paenibacillaceae</taxon>
        <taxon>Cohnella</taxon>
    </lineage>
</organism>
<comment type="cofactor">
    <cofactor evidence="1">
        <name>Mg(2+)</name>
        <dbReference type="ChEBI" id="CHEBI:18420"/>
    </cofactor>
</comment>
<dbReference type="InterPro" id="IPR013342">
    <property type="entry name" value="Mandelate_racemase_C"/>
</dbReference>
<gene>
    <name evidence="5" type="ORF">HH215_02215</name>
</gene>
<dbReference type="KEGG" id="cheb:HH215_02215"/>
<dbReference type="Pfam" id="PF02746">
    <property type="entry name" value="MR_MLE_N"/>
    <property type="match status" value="1"/>
</dbReference>
<dbReference type="Gene3D" id="3.30.390.10">
    <property type="entry name" value="Enolase-like, N-terminal domain"/>
    <property type="match status" value="1"/>
</dbReference>
<proteinExistence type="predicted"/>
<dbReference type="InterPro" id="IPR029065">
    <property type="entry name" value="Enolase_C-like"/>
</dbReference>
<dbReference type="InterPro" id="IPR046945">
    <property type="entry name" value="RHMD-like"/>
</dbReference>
<dbReference type="AlphaFoldDB" id="A0A7Z2VF78"/>
<evidence type="ECO:0000256" key="2">
    <source>
        <dbReference type="ARBA" id="ARBA00022723"/>
    </source>
</evidence>
<dbReference type="EMBL" id="CP051680">
    <property type="protein sequence ID" value="QJD82108.1"/>
    <property type="molecule type" value="Genomic_DNA"/>
</dbReference>
<evidence type="ECO:0000313" key="5">
    <source>
        <dbReference type="EMBL" id="QJD82108.1"/>
    </source>
</evidence>
<dbReference type="SMART" id="SM00922">
    <property type="entry name" value="MR_MLE"/>
    <property type="match status" value="1"/>
</dbReference>
<dbReference type="SFLD" id="SFLDG00179">
    <property type="entry name" value="mandelate_racemase"/>
    <property type="match status" value="1"/>
</dbReference>